<dbReference type="AlphaFoldDB" id="A0A8J3CL09"/>
<sequence length="62" mass="6566">MRVCAPEAEDHWGCPVSVSSAPAGTTTIAGVAEQSNRAARIRIRFLHIANTATLLIPGSRHV</sequence>
<evidence type="ECO:0000313" key="2">
    <source>
        <dbReference type="Proteomes" id="UP000637578"/>
    </source>
</evidence>
<accession>A0A8J3CL09</accession>
<organism evidence="1 2">
    <name type="scientific">Longimycelium tulufanense</name>
    <dbReference type="NCBI Taxonomy" id="907463"/>
    <lineage>
        <taxon>Bacteria</taxon>
        <taxon>Bacillati</taxon>
        <taxon>Actinomycetota</taxon>
        <taxon>Actinomycetes</taxon>
        <taxon>Pseudonocardiales</taxon>
        <taxon>Pseudonocardiaceae</taxon>
        <taxon>Longimycelium</taxon>
    </lineage>
</organism>
<reference evidence="1" key="2">
    <citation type="submission" date="2020-09" db="EMBL/GenBank/DDBJ databases">
        <authorList>
            <person name="Sun Q."/>
            <person name="Zhou Y."/>
        </authorList>
    </citation>
    <scope>NUCLEOTIDE SEQUENCE</scope>
    <source>
        <strain evidence="1">CGMCC 4.5737</strain>
    </source>
</reference>
<dbReference type="Proteomes" id="UP000637578">
    <property type="component" value="Unassembled WGS sequence"/>
</dbReference>
<reference evidence="1" key="1">
    <citation type="journal article" date="2014" name="Int. J. Syst. Evol. Microbiol.">
        <title>Complete genome sequence of Corynebacterium casei LMG S-19264T (=DSM 44701T), isolated from a smear-ripened cheese.</title>
        <authorList>
            <consortium name="US DOE Joint Genome Institute (JGI-PGF)"/>
            <person name="Walter F."/>
            <person name="Albersmeier A."/>
            <person name="Kalinowski J."/>
            <person name="Ruckert C."/>
        </authorList>
    </citation>
    <scope>NUCLEOTIDE SEQUENCE</scope>
    <source>
        <strain evidence="1">CGMCC 4.5737</strain>
    </source>
</reference>
<keyword evidence="2" id="KW-1185">Reference proteome</keyword>
<protein>
    <submittedName>
        <fullName evidence="1">Uncharacterized protein</fullName>
    </submittedName>
</protein>
<comment type="caution">
    <text evidence="1">The sequence shown here is derived from an EMBL/GenBank/DDBJ whole genome shotgun (WGS) entry which is preliminary data.</text>
</comment>
<evidence type="ECO:0000313" key="1">
    <source>
        <dbReference type="EMBL" id="GGM84881.1"/>
    </source>
</evidence>
<proteinExistence type="predicted"/>
<gene>
    <name evidence="1" type="ORF">GCM10012275_64530</name>
</gene>
<name>A0A8J3CL09_9PSEU</name>
<dbReference type="EMBL" id="BMMK01000084">
    <property type="protein sequence ID" value="GGM84881.1"/>
    <property type="molecule type" value="Genomic_DNA"/>
</dbReference>